<dbReference type="Pfam" id="PF17853">
    <property type="entry name" value="GGDEF_2"/>
    <property type="match status" value="1"/>
</dbReference>
<dbReference type="Gene3D" id="1.10.10.60">
    <property type="entry name" value="Homeodomain-like"/>
    <property type="match status" value="2"/>
</dbReference>
<dbReference type="GO" id="GO:0003700">
    <property type="term" value="F:DNA-binding transcription factor activity"/>
    <property type="evidence" value="ECO:0007669"/>
    <property type="project" value="InterPro"/>
</dbReference>
<dbReference type="GO" id="GO:0000160">
    <property type="term" value="P:phosphorelay signal transduction system"/>
    <property type="evidence" value="ECO:0007669"/>
    <property type="project" value="UniProtKB-KW"/>
</dbReference>
<keyword evidence="13" id="KW-1185">Reference proteome</keyword>
<evidence type="ECO:0000259" key="11">
    <source>
        <dbReference type="PROSITE" id="PS50110"/>
    </source>
</evidence>
<proteinExistence type="predicted"/>
<accession>A0A0S7BMX5</accession>
<keyword evidence="6" id="KW-0238">DNA-binding</keyword>
<dbReference type="OrthoDB" id="324626at2"/>
<comment type="subcellular location">
    <subcellularLocation>
        <location evidence="1">Cytoplasm</location>
    </subcellularLocation>
</comment>
<dbReference type="PANTHER" id="PTHR42713:SF3">
    <property type="entry name" value="TRANSCRIPTIONAL REGULATORY PROTEIN HPTR"/>
    <property type="match status" value="1"/>
</dbReference>
<organism evidence="12">
    <name type="scientific">Flexilinea flocculi</name>
    <dbReference type="NCBI Taxonomy" id="1678840"/>
    <lineage>
        <taxon>Bacteria</taxon>
        <taxon>Bacillati</taxon>
        <taxon>Chloroflexota</taxon>
        <taxon>Anaerolineae</taxon>
        <taxon>Anaerolineales</taxon>
        <taxon>Anaerolineaceae</taxon>
        <taxon>Flexilinea</taxon>
    </lineage>
</organism>
<evidence type="ECO:0000256" key="2">
    <source>
        <dbReference type="ARBA" id="ARBA00022490"/>
    </source>
</evidence>
<evidence type="ECO:0000256" key="8">
    <source>
        <dbReference type="PROSITE-ProRule" id="PRU00169"/>
    </source>
</evidence>
<evidence type="ECO:0000259" key="10">
    <source>
        <dbReference type="PROSITE" id="PS01124"/>
    </source>
</evidence>
<dbReference type="InterPro" id="IPR011006">
    <property type="entry name" value="CheY-like_superfamily"/>
</dbReference>
<evidence type="ECO:0000256" key="3">
    <source>
        <dbReference type="ARBA" id="ARBA00022553"/>
    </source>
</evidence>
<evidence type="ECO:0000256" key="9">
    <source>
        <dbReference type="SAM" id="Coils"/>
    </source>
</evidence>
<keyword evidence="4" id="KW-0902">Two-component regulatory system</keyword>
<feature type="domain" description="HTH araC/xylS-type" evidence="10">
    <location>
        <begin position="440"/>
        <end position="539"/>
    </location>
</feature>
<keyword evidence="7" id="KW-0804">Transcription</keyword>
<gene>
    <name evidence="12" type="ORF">ATC1_131766</name>
</gene>
<dbReference type="PROSITE" id="PS01124">
    <property type="entry name" value="HTH_ARAC_FAMILY_2"/>
    <property type="match status" value="1"/>
</dbReference>
<feature type="coiled-coil region" evidence="9">
    <location>
        <begin position="122"/>
        <end position="149"/>
    </location>
</feature>
<evidence type="ECO:0000313" key="13">
    <source>
        <dbReference type="Proteomes" id="UP000053370"/>
    </source>
</evidence>
<dbReference type="CDD" id="cd17536">
    <property type="entry name" value="REC_YesN-like"/>
    <property type="match status" value="1"/>
</dbReference>
<dbReference type="InterPro" id="IPR018060">
    <property type="entry name" value="HTH_AraC"/>
</dbReference>
<evidence type="ECO:0000256" key="4">
    <source>
        <dbReference type="ARBA" id="ARBA00023012"/>
    </source>
</evidence>
<dbReference type="Pfam" id="PF12833">
    <property type="entry name" value="HTH_18"/>
    <property type="match status" value="1"/>
</dbReference>
<keyword evidence="9" id="KW-0175">Coiled coil</keyword>
<dbReference type="EMBL" id="DF968181">
    <property type="protein sequence ID" value="GAP41770.1"/>
    <property type="molecule type" value="Genomic_DNA"/>
</dbReference>
<dbReference type="RefSeq" id="WP_062283670.1">
    <property type="nucleotide sequence ID" value="NZ_DF968181.1"/>
</dbReference>
<dbReference type="SUPFAM" id="SSF52172">
    <property type="entry name" value="CheY-like"/>
    <property type="match status" value="1"/>
</dbReference>
<dbReference type="InterPro" id="IPR051552">
    <property type="entry name" value="HptR"/>
</dbReference>
<evidence type="ECO:0000256" key="5">
    <source>
        <dbReference type="ARBA" id="ARBA00023015"/>
    </source>
</evidence>
<dbReference type="SUPFAM" id="SSF46689">
    <property type="entry name" value="Homeodomain-like"/>
    <property type="match status" value="2"/>
</dbReference>
<evidence type="ECO:0000256" key="1">
    <source>
        <dbReference type="ARBA" id="ARBA00004496"/>
    </source>
</evidence>
<dbReference type="InterPro" id="IPR041522">
    <property type="entry name" value="CdaR_GGDEF"/>
</dbReference>
<name>A0A0S7BMX5_9CHLR</name>
<evidence type="ECO:0000313" key="12">
    <source>
        <dbReference type="EMBL" id="GAP41770.1"/>
    </source>
</evidence>
<protein>
    <submittedName>
        <fullName evidence="12">Two-component response regulator, YesN/AraC family</fullName>
    </submittedName>
</protein>
<dbReference type="InterPro" id="IPR009057">
    <property type="entry name" value="Homeodomain-like_sf"/>
</dbReference>
<dbReference type="PANTHER" id="PTHR42713">
    <property type="entry name" value="HISTIDINE KINASE-RELATED"/>
    <property type="match status" value="1"/>
</dbReference>
<dbReference type="PATRIC" id="fig|1678840.3.peg.3292"/>
<evidence type="ECO:0000256" key="6">
    <source>
        <dbReference type="ARBA" id="ARBA00023125"/>
    </source>
</evidence>
<dbReference type="AlphaFoldDB" id="A0A0S7BMX5"/>
<dbReference type="Proteomes" id="UP000053370">
    <property type="component" value="Unassembled WGS sequence"/>
</dbReference>
<sequence length="544" mass="62807">MLKVFLVEDEIVVRQGIKNKVNWAEHDFEFIGEASDGELAYPMIQNLKPDILITDIKMPFMDGLELSRLVKQEMPWIKIVILSGYDEFQYAKDAISIGVTDYLLKPITSSKILETMLLIKKKVEDERNLQNLSRQYKLEMQENEEFQRRNFFTQLVDNSLSVTELLQKAKKLDIELSAQSYNIILFKCYQDEEEISEQYSELIIQMEERIQKSFAIRNHMVLFSRSLEGWAILVKGSEHEPASAVTRRCIQELETLFKAEKNLDYYIGSGMPVQRLQQIRKSFDEACRAFAYRYIIGKNQVVFYDDIAKAPIAQNAGLSLKTLDTAKIDKTIIERFFKSGLRENVAHFVDDYFESVGREHINSLMFRQYIAMDIHINAASFLEEIGIGKKALIDKCGDLDQITADLSSLETTKANIKKIIDGTLLLRDQSAKQKYRTLLQEAENFIRDHYNSEDLSLNMVSQAVNVSPTHFSTIFSQEKGVTFIEYLTEVRMEKAKELLRCSSLKSSEIGYAIGYKDPHYFSYIFKKLQGCTPKEYRAGKTENG</sequence>
<dbReference type="InterPro" id="IPR001789">
    <property type="entry name" value="Sig_transdc_resp-reg_receiver"/>
</dbReference>
<dbReference type="Pfam" id="PF00072">
    <property type="entry name" value="Response_reg"/>
    <property type="match status" value="1"/>
</dbReference>
<reference evidence="12" key="1">
    <citation type="journal article" date="2015" name="Genome Announc.">
        <title>Draft Genome Sequence of Anaerolineae Strain TC1, a Novel Isolate from a Methanogenic Wastewater Treatment System.</title>
        <authorList>
            <person name="Matsuura N."/>
            <person name="Tourlousse D.M."/>
            <person name="Sun L."/>
            <person name="Toyonaga M."/>
            <person name="Kuroda K."/>
            <person name="Ohashi A."/>
            <person name="Cruz R."/>
            <person name="Yamaguchi T."/>
            <person name="Sekiguchi Y."/>
        </authorList>
    </citation>
    <scope>NUCLEOTIDE SEQUENCE [LARGE SCALE GENOMIC DNA]</scope>
    <source>
        <strain evidence="12">TC1</strain>
    </source>
</reference>
<dbReference type="Gene3D" id="3.40.50.2300">
    <property type="match status" value="1"/>
</dbReference>
<evidence type="ECO:0000256" key="7">
    <source>
        <dbReference type="ARBA" id="ARBA00023163"/>
    </source>
</evidence>
<feature type="modified residue" description="4-aspartylphosphate" evidence="8">
    <location>
        <position position="55"/>
    </location>
</feature>
<feature type="domain" description="Response regulatory" evidence="11">
    <location>
        <begin position="3"/>
        <end position="120"/>
    </location>
</feature>
<dbReference type="PROSITE" id="PS50110">
    <property type="entry name" value="RESPONSE_REGULATORY"/>
    <property type="match status" value="1"/>
</dbReference>
<keyword evidence="5" id="KW-0805">Transcription regulation</keyword>
<keyword evidence="2" id="KW-0963">Cytoplasm</keyword>
<dbReference type="GO" id="GO:0005737">
    <property type="term" value="C:cytoplasm"/>
    <property type="evidence" value="ECO:0007669"/>
    <property type="project" value="UniProtKB-SubCell"/>
</dbReference>
<dbReference type="SMART" id="SM00342">
    <property type="entry name" value="HTH_ARAC"/>
    <property type="match status" value="1"/>
</dbReference>
<dbReference type="GO" id="GO:0043565">
    <property type="term" value="F:sequence-specific DNA binding"/>
    <property type="evidence" value="ECO:0007669"/>
    <property type="project" value="InterPro"/>
</dbReference>
<keyword evidence="3 8" id="KW-0597">Phosphoprotein</keyword>
<dbReference type="SMART" id="SM00448">
    <property type="entry name" value="REC"/>
    <property type="match status" value="1"/>
</dbReference>
<dbReference type="STRING" id="1678840.ATC1_131766"/>